<dbReference type="PANTHER" id="PTHR43867:SF2">
    <property type="entry name" value="CELLULOSE SYNTHASE CATALYTIC SUBUNIT A [UDP-FORMING]"/>
    <property type="match status" value="1"/>
</dbReference>
<feature type="compositionally biased region" description="Gly residues" evidence="7">
    <location>
        <begin position="639"/>
        <end position="657"/>
    </location>
</feature>
<evidence type="ECO:0000256" key="7">
    <source>
        <dbReference type="SAM" id="MobiDB-lite"/>
    </source>
</evidence>
<evidence type="ECO:0000259" key="9">
    <source>
        <dbReference type="Pfam" id="PF00535"/>
    </source>
</evidence>
<dbReference type="InterPro" id="IPR050321">
    <property type="entry name" value="Glycosyltr_2/OpgH_subfam"/>
</dbReference>
<dbReference type="Proteomes" id="UP000604475">
    <property type="component" value="Unassembled WGS sequence"/>
</dbReference>
<dbReference type="GO" id="GO:0005886">
    <property type="term" value="C:plasma membrane"/>
    <property type="evidence" value="ECO:0007669"/>
    <property type="project" value="TreeGrafter"/>
</dbReference>
<feature type="region of interest" description="Disordered" evidence="7">
    <location>
        <begin position="50"/>
        <end position="100"/>
    </location>
</feature>
<evidence type="ECO:0000256" key="4">
    <source>
        <dbReference type="ARBA" id="ARBA00022692"/>
    </source>
</evidence>
<sequence>MAPAGPATVTDAAATVTDAAATVTDADPPAAGAASAPEGTVASRVVSDTTVDDGRVGDGAAGGGVVGPAGAGTGDAAPAGAEEPGAAGAAAATEPTTGAGTDAGLQVGTEVAAPVRVGWHLAPEGRTAAGVVAPLAGGALVFTGATYLGWRAGHLGGTGVTGVICFVAELALYLVLTALAVCAGRVNRGFVRRPPSPAGTLDVFVVLRDEPLGDLDRTLRSAHGITYPHRVYLLADTRVADGGAGDGPAGGRRDAGRRDAGVGLGGPGRGTAGGRGGWRSVEALTRKLDVTCLIRSDGPPSRPGLLNAALARTDGDAILLLDAGDVVTPDAAHQLLGYLRDPQVGLVAGAWRAGPAGQGPLPDRPVPRLAQLVAAARDRDGAVGGAGGGTLYRRVALETVDGFSERGGTEEPGTSYQLHTAGWASVQHPDVIMVRAARSTATAARLTVLRAVDRLRILLFDNPLARRGLTGWQRAHHLADAALPLLAALQAGVWLGPALVVLGGGRLATGTDAGEWCGFGLPYLAAAVVFGLTVTGLGGHGPAAALTGWLVSIPLSVLALARVTIVGGRGRLDAAPDVTPSALVENPLPIVAPSSAPPPPVVAKAAGPSGRAVAGRAGPVGPARRPAGSGRPVARRSPGGPGRPGRPGTFGPGGRFGALGRWRPRAATGPRRTRWRGPAAGLTADGWTPLLLPVSLGAAGLAAAVLVAVVRPDRALVAVPLWAGAVLLAAAEPAAAACGADWSRRAARRWLRAAIAAVVLFTTVVMILLG</sequence>
<feature type="compositionally biased region" description="Low complexity" evidence="7">
    <location>
        <begin position="602"/>
        <end position="638"/>
    </location>
</feature>
<feature type="transmembrane region" description="Helical" evidence="8">
    <location>
        <begin position="690"/>
        <end position="710"/>
    </location>
</feature>
<keyword evidence="11" id="KW-1185">Reference proteome</keyword>
<dbReference type="GO" id="GO:0016758">
    <property type="term" value="F:hexosyltransferase activity"/>
    <property type="evidence" value="ECO:0007669"/>
    <property type="project" value="TreeGrafter"/>
</dbReference>
<feature type="transmembrane region" description="Helical" evidence="8">
    <location>
        <begin position="516"/>
        <end position="537"/>
    </location>
</feature>
<feature type="compositionally biased region" description="Low complexity" evidence="7">
    <location>
        <begin position="74"/>
        <end position="100"/>
    </location>
</feature>
<dbReference type="PANTHER" id="PTHR43867">
    <property type="entry name" value="CELLULOSE SYNTHASE CATALYTIC SUBUNIT A [UDP-FORMING]"/>
    <property type="match status" value="1"/>
</dbReference>
<evidence type="ECO:0000256" key="5">
    <source>
        <dbReference type="ARBA" id="ARBA00022989"/>
    </source>
</evidence>
<feature type="region of interest" description="Disordered" evidence="7">
    <location>
        <begin position="243"/>
        <end position="277"/>
    </location>
</feature>
<proteinExistence type="predicted"/>
<reference evidence="10" key="1">
    <citation type="submission" date="2020-12" db="EMBL/GenBank/DDBJ databases">
        <title>Genomic characterization of non-nitrogen-fixing Frankia strains.</title>
        <authorList>
            <person name="Carlos-Shanley C."/>
            <person name="Guerra T."/>
            <person name="Hahn D."/>
        </authorList>
    </citation>
    <scope>NUCLEOTIDE SEQUENCE</scope>
    <source>
        <strain evidence="10">CN6</strain>
    </source>
</reference>
<evidence type="ECO:0000313" key="10">
    <source>
        <dbReference type="EMBL" id="MBL7629595.1"/>
    </source>
</evidence>
<keyword evidence="6 8" id="KW-0472">Membrane</keyword>
<feature type="compositionally biased region" description="Low complexity" evidence="7">
    <location>
        <begin position="658"/>
        <end position="679"/>
    </location>
</feature>
<dbReference type="EMBL" id="JAEACQ010000232">
    <property type="protein sequence ID" value="MBL7629595.1"/>
    <property type="molecule type" value="Genomic_DNA"/>
</dbReference>
<keyword evidence="5 8" id="KW-1133">Transmembrane helix</keyword>
<dbReference type="Gene3D" id="3.90.550.10">
    <property type="entry name" value="Spore Coat Polysaccharide Biosynthesis Protein SpsA, Chain A"/>
    <property type="match status" value="1"/>
</dbReference>
<dbReference type="InterPro" id="IPR029044">
    <property type="entry name" value="Nucleotide-diphossugar_trans"/>
</dbReference>
<feature type="transmembrane region" description="Helical" evidence="8">
    <location>
        <begin position="543"/>
        <end position="561"/>
    </location>
</feature>
<comment type="subcellular location">
    <subcellularLocation>
        <location evidence="1">Membrane</location>
        <topology evidence="1">Multi-pass membrane protein</topology>
    </subcellularLocation>
</comment>
<feature type="compositionally biased region" description="Gly residues" evidence="7">
    <location>
        <begin position="57"/>
        <end position="73"/>
    </location>
</feature>
<gene>
    <name evidence="10" type="ORF">I7412_20970</name>
</gene>
<protein>
    <submittedName>
        <fullName evidence="10">Glycosyltransferase</fullName>
    </submittedName>
</protein>
<accession>A0A937URU5</accession>
<name>A0A937URU5_9ACTN</name>
<feature type="compositionally biased region" description="Basic and acidic residues" evidence="7">
    <location>
        <begin position="251"/>
        <end position="260"/>
    </location>
</feature>
<evidence type="ECO:0000256" key="8">
    <source>
        <dbReference type="SAM" id="Phobius"/>
    </source>
</evidence>
<evidence type="ECO:0000256" key="2">
    <source>
        <dbReference type="ARBA" id="ARBA00022676"/>
    </source>
</evidence>
<comment type="caution">
    <text evidence="10">The sequence shown here is derived from an EMBL/GenBank/DDBJ whole genome shotgun (WGS) entry which is preliminary data.</text>
</comment>
<feature type="transmembrane region" description="Helical" evidence="8">
    <location>
        <begin position="716"/>
        <end position="738"/>
    </location>
</feature>
<dbReference type="RefSeq" id="WP_203010206.1">
    <property type="nucleotide sequence ID" value="NZ_JADWYU010000115.1"/>
</dbReference>
<dbReference type="InterPro" id="IPR001173">
    <property type="entry name" value="Glyco_trans_2-like"/>
</dbReference>
<feature type="domain" description="Glycosyltransferase 2-like" evidence="9">
    <location>
        <begin position="306"/>
        <end position="399"/>
    </location>
</feature>
<feature type="region of interest" description="Disordered" evidence="7">
    <location>
        <begin position="594"/>
        <end position="679"/>
    </location>
</feature>
<evidence type="ECO:0000256" key="1">
    <source>
        <dbReference type="ARBA" id="ARBA00004141"/>
    </source>
</evidence>
<feature type="transmembrane region" description="Helical" evidence="8">
    <location>
        <begin position="750"/>
        <end position="769"/>
    </location>
</feature>
<dbReference type="SUPFAM" id="SSF53448">
    <property type="entry name" value="Nucleotide-diphospho-sugar transferases"/>
    <property type="match status" value="1"/>
</dbReference>
<feature type="compositionally biased region" description="Gly residues" evidence="7">
    <location>
        <begin position="262"/>
        <end position="277"/>
    </location>
</feature>
<evidence type="ECO:0000256" key="3">
    <source>
        <dbReference type="ARBA" id="ARBA00022679"/>
    </source>
</evidence>
<evidence type="ECO:0000256" key="6">
    <source>
        <dbReference type="ARBA" id="ARBA00023136"/>
    </source>
</evidence>
<feature type="transmembrane region" description="Helical" evidence="8">
    <location>
        <begin position="160"/>
        <end position="183"/>
    </location>
</feature>
<evidence type="ECO:0000313" key="11">
    <source>
        <dbReference type="Proteomes" id="UP000604475"/>
    </source>
</evidence>
<feature type="transmembrane region" description="Helical" evidence="8">
    <location>
        <begin position="128"/>
        <end position="148"/>
    </location>
</feature>
<keyword evidence="2" id="KW-0328">Glycosyltransferase</keyword>
<keyword evidence="4 8" id="KW-0812">Transmembrane</keyword>
<organism evidence="10 11">
    <name type="scientific">Frankia nepalensis</name>
    <dbReference type="NCBI Taxonomy" id="1836974"/>
    <lineage>
        <taxon>Bacteria</taxon>
        <taxon>Bacillati</taxon>
        <taxon>Actinomycetota</taxon>
        <taxon>Actinomycetes</taxon>
        <taxon>Frankiales</taxon>
        <taxon>Frankiaceae</taxon>
        <taxon>Frankia</taxon>
    </lineage>
</organism>
<dbReference type="Pfam" id="PF00535">
    <property type="entry name" value="Glycos_transf_2"/>
    <property type="match status" value="1"/>
</dbReference>
<keyword evidence="3" id="KW-0808">Transferase</keyword>
<dbReference type="AlphaFoldDB" id="A0A937URU5"/>